<dbReference type="SUPFAM" id="SSF82199">
    <property type="entry name" value="SET domain"/>
    <property type="match status" value="1"/>
</dbReference>
<dbReference type="SMART" id="SM00317">
    <property type="entry name" value="SET"/>
    <property type="match status" value="1"/>
</dbReference>
<protein>
    <recommendedName>
        <fullName evidence="1">SET domain-containing protein</fullName>
    </recommendedName>
</protein>
<dbReference type="PROSITE" id="PS50280">
    <property type="entry name" value="SET"/>
    <property type="match status" value="1"/>
</dbReference>
<dbReference type="AlphaFoldDB" id="A0AA38Q1Z0"/>
<dbReference type="Pfam" id="PF00856">
    <property type="entry name" value="SET"/>
    <property type="match status" value="1"/>
</dbReference>
<evidence type="ECO:0000313" key="3">
    <source>
        <dbReference type="Proteomes" id="UP001163850"/>
    </source>
</evidence>
<name>A0AA38Q1Z0_9AGAR</name>
<dbReference type="PANTHER" id="PTHR47332:SF4">
    <property type="entry name" value="SET DOMAIN-CONTAINING PROTEIN 5"/>
    <property type="match status" value="1"/>
</dbReference>
<evidence type="ECO:0000313" key="2">
    <source>
        <dbReference type="EMBL" id="KAJ3986069.1"/>
    </source>
</evidence>
<dbReference type="CDD" id="cd20071">
    <property type="entry name" value="SET_SMYD"/>
    <property type="match status" value="1"/>
</dbReference>
<accession>A0AA38Q1Z0</accession>
<dbReference type="InterPro" id="IPR001214">
    <property type="entry name" value="SET_dom"/>
</dbReference>
<evidence type="ECO:0000259" key="1">
    <source>
        <dbReference type="PROSITE" id="PS50280"/>
    </source>
</evidence>
<dbReference type="Proteomes" id="UP001163850">
    <property type="component" value="Unassembled WGS sequence"/>
</dbReference>
<sequence length="357" mass="40385">MEIAATKAWKEAVLKRVIYTNIPDAADSPAHDTVLYVGEQVVLDTLRRKYRNLPRKYVPLPDGLVAVYWQSTPSLSLGVFAKRAFKPGDVVVRERPFLIAAADIGFDPSAGGKKVNPLIGNSVLGEILKLAERHFLPPNRDGFAALLTDYSLNPVHDLMKDMFRSLYVLCCNSFRIGEEDLETSGVYKDYRLVSRVASRINHSCSPNVVCRFDEATFTFNAVVTREIQIGEEILTTYCALELPRAERHRRLLPYNIDPCRCEACEMTDQEGSNQRRKMIYDFDIRKVIDLSPRKALKELIGVRNAIEEENLQFLPVYPMVLQLMGSFWAKLGKSTLSEGLQKQADLYHSIHTSGPSR</sequence>
<organism evidence="2 3">
    <name type="scientific">Lentinula detonsa</name>
    <dbReference type="NCBI Taxonomy" id="2804962"/>
    <lineage>
        <taxon>Eukaryota</taxon>
        <taxon>Fungi</taxon>
        <taxon>Dikarya</taxon>
        <taxon>Basidiomycota</taxon>
        <taxon>Agaricomycotina</taxon>
        <taxon>Agaricomycetes</taxon>
        <taxon>Agaricomycetidae</taxon>
        <taxon>Agaricales</taxon>
        <taxon>Marasmiineae</taxon>
        <taxon>Omphalotaceae</taxon>
        <taxon>Lentinula</taxon>
    </lineage>
</organism>
<feature type="domain" description="SET" evidence="1">
    <location>
        <begin position="63"/>
        <end position="238"/>
    </location>
</feature>
<proteinExistence type="predicted"/>
<dbReference type="InterPro" id="IPR046341">
    <property type="entry name" value="SET_dom_sf"/>
</dbReference>
<dbReference type="EMBL" id="MU801948">
    <property type="protein sequence ID" value="KAJ3986069.1"/>
    <property type="molecule type" value="Genomic_DNA"/>
</dbReference>
<dbReference type="Gene3D" id="2.170.270.10">
    <property type="entry name" value="SET domain"/>
    <property type="match status" value="1"/>
</dbReference>
<reference evidence="2" key="1">
    <citation type="submission" date="2022-08" db="EMBL/GenBank/DDBJ databases">
        <authorList>
            <consortium name="DOE Joint Genome Institute"/>
            <person name="Min B."/>
            <person name="Riley R."/>
            <person name="Sierra-Patev S."/>
            <person name="Naranjo-Ortiz M."/>
            <person name="Looney B."/>
            <person name="Konkel Z."/>
            <person name="Slot J.C."/>
            <person name="Sakamoto Y."/>
            <person name="Steenwyk J.L."/>
            <person name="Rokas A."/>
            <person name="Carro J."/>
            <person name="Camarero S."/>
            <person name="Ferreira P."/>
            <person name="Molpeceres G."/>
            <person name="Ruiz-Duenas F.J."/>
            <person name="Serrano A."/>
            <person name="Henrissat B."/>
            <person name="Drula E."/>
            <person name="Hughes K.W."/>
            <person name="Mata J.L."/>
            <person name="Ishikawa N.K."/>
            <person name="Vargas-Isla R."/>
            <person name="Ushijima S."/>
            <person name="Smith C.A."/>
            <person name="Ahrendt S."/>
            <person name="Andreopoulos W."/>
            <person name="He G."/>
            <person name="Labutti K."/>
            <person name="Lipzen A."/>
            <person name="Ng V."/>
            <person name="Sandor L."/>
            <person name="Barry K."/>
            <person name="Martinez A.T."/>
            <person name="Xiao Y."/>
            <person name="Gibbons J.G."/>
            <person name="Terashima K."/>
            <person name="Hibbett D.S."/>
            <person name="Grigoriev I.V."/>
        </authorList>
    </citation>
    <scope>NUCLEOTIDE SEQUENCE</scope>
    <source>
        <strain evidence="2">TFB7829</strain>
    </source>
</reference>
<comment type="caution">
    <text evidence="2">The sequence shown here is derived from an EMBL/GenBank/DDBJ whole genome shotgun (WGS) entry which is preliminary data.</text>
</comment>
<dbReference type="PANTHER" id="PTHR47332">
    <property type="entry name" value="SET DOMAIN-CONTAINING PROTEIN 5"/>
    <property type="match status" value="1"/>
</dbReference>
<gene>
    <name evidence="2" type="ORF">F5890DRAFT_1506123</name>
</gene>
<dbReference type="InterPro" id="IPR053185">
    <property type="entry name" value="SET_domain_protein"/>
</dbReference>